<feature type="domain" description="ABC transmembrane type-1" evidence="11">
    <location>
        <begin position="24"/>
        <end position="212"/>
    </location>
</feature>
<keyword evidence="6 10" id="KW-0812">Transmembrane</keyword>
<accession>A0A917I6W4</accession>
<evidence type="ECO:0000256" key="1">
    <source>
        <dbReference type="ARBA" id="ARBA00003159"/>
    </source>
</evidence>
<keyword evidence="4 10" id="KW-0813">Transport</keyword>
<feature type="transmembrane region" description="Helical" evidence="10">
    <location>
        <begin position="20"/>
        <end position="48"/>
    </location>
</feature>
<dbReference type="PROSITE" id="PS50928">
    <property type="entry name" value="ABC_TM1"/>
    <property type="match status" value="1"/>
</dbReference>
<comment type="similarity">
    <text evidence="3">Belongs to the binding-protein-dependent transport system permease family. HisMQ subfamily.</text>
</comment>
<evidence type="ECO:0000256" key="8">
    <source>
        <dbReference type="ARBA" id="ARBA00022989"/>
    </source>
</evidence>
<dbReference type="GO" id="GO:0006865">
    <property type="term" value="P:amino acid transport"/>
    <property type="evidence" value="ECO:0007669"/>
    <property type="project" value="UniProtKB-KW"/>
</dbReference>
<dbReference type="InterPro" id="IPR010065">
    <property type="entry name" value="AA_ABC_transptr_permease_3TM"/>
</dbReference>
<dbReference type="Gene3D" id="1.10.3720.10">
    <property type="entry name" value="MetI-like"/>
    <property type="match status" value="1"/>
</dbReference>
<proteinExistence type="inferred from homology"/>
<evidence type="ECO:0000256" key="2">
    <source>
        <dbReference type="ARBA" id="ARBA00004429"/>
    </source>
</evidence>
<dbReference type="AlphaFoldDB" id="A0A917I6W4"/>
<dbReference type="NCBIfam" id="TIGR01726">
    <property type="entry name" value="HEQRo_perm_3TM"/>
    <property type="match status" value="1"/>
</dbReference>
<dbReference type="CDD" id="cd06261">
    <property type="entry name" value="TM_PBP2"/>
    <property type="match status" value="1"/>
</dbReference>
<evidence type="ECO:0000256" key="4">
    <source>
        <dbReference type="ARBA" id="ARBA00022448"/>
    </source>
</evidence>
<protein>
    <submittedName>
        <fullName evidence="12">ABC transporter permease</fullName>
    </submittedName>
</protein>
<evidence type="ECO:0000313" key="12">
    <source>
        <dbReference type="EMBL" id="GGH20756.1"/>
    </source>
</evidence>
<dbReference type="InterPro" id="IPR035906">
    <property type="entry name" value="MetI-like_sf"/>
</dbReference>
<dbReference type="GO" id="GO:0022857">
    <property type="term" value="F:transmembrane transporter activity"/>
    <property type="evidence" value="ECO:0007669"/>
    <property type="project" value="InterPro"/>
</dbReference>
<keyword evidence="7" id="KW-0029">Amino-acid transport</keyword>
<comment type="caution">
    <text evidence="12">The sequence shown here is derived from an EMBL/GenBank/DDBJ whole genome shotgun (WGS) entry which is preliminary data.</text>
</comment>
<dbReference type="Pfam" id="PF00528">
    <property type="entry name" value="BPD_transp_1"/>
    <property type="match status" value="1"/>
</dbReference>
<name>A0A917I6W4_9HYPH</name>
<dbReference type="GO" id="GO:0043190">
    <property type="term" value="C:ATP-binding cassette (ABC) transporter complex"/>
    <property type="evidence" value="ECO:0007669"/>
    <property type="project" value="InterPro"/>
</dbReference>
<dbReference type="RefSeq" id="WP_188518060.1">
    <property type="nucleotide sequence ID" value="NZ_BMES01000002.1"/>
</dbReference>
<comment type="subcellular location">
    <subcellularLocation>
        <location evidence="2">Cell inner membrane</location>
        <topology evidence="2">Multi-pass membrane protein</topology>
    </subcellularLocation>
    <subcellularLocation>
        <location evidence="10">Cell membrane</location>
        <topology evidence="10">Multi-pass membrane protein</topology>
    </subcellularLocation>
</comment>
<dbReference type="InterPro" id="IPR043429">
    <property type="entry name" value="ArtM/GltK/GlnP/TcyL/YhdX-like"/>
</dbReference>
<evidence type="ECO:0000256" key="9">
    <source>
        <dbReference type="ARBA" id="ARBA00023136"/>
    </source>
</evidence>
<feature type="transmembrane region" description="Helical" evidence="10">
    <location>
        <begin position="193"/>
        <end position="212"/>
    </location>
</feature>
<sequence>MSIFETFLNYKVFVATLPLILSGLSTTLLLGVTSIVIGLALGLVLALARLYAARPWRWLAIAYIDLFRAIPILVLLIVVYYALPFAGLRLPAFGAAVTAISMVAAAYSAEIFRAGIEAVPVGQFEAARALGLRPWLVMSKVVLPQAVSIVVPPMTSNAINVMKDTALASVVAMPDLLKQATQAQALAANPTPLIAAAGVYILILLPLVRLVAHMEKTWTPARR</sequence>
<dbReference type="Proteomes" id="UP000603912">
    <property type="component" value="Unassembled WGS sequence"/>
</dbReference>
<dbReference type="EMBL" id="BMES01000002">
    <property type="protein sequence ID" value="GGH20756.1"/>
    <property type="molecule type" value="Genomic_DNA"/>
</dbReference>
<comment type="function">
    <text evidence="1">Part of the binding-protein-dependent transport system for glutamine; probably responsible for the translocation of the substrate across the membrane.</text>
</comment>
<dbReference type="PANTHER" id="PTHR30614:SF20">
    <property type="entry name" value="GLUTAMINE TRANSPORT SYSTEM PERMEASE PROTEIN GLNP"/>
    <property type="match status" value="1"/>
</dbReference>
<keyword evidence="8 10" id="KW-1133">Transmembrane helix</keyword>
<evidence type="ECO:0000259" key="11">
    <source>
        <dbReference type="PROSITE" id="PS50928"/>
    </source>
</evidence>
<dbReference type="PANTHER" id="PTHR30614">
    <property type="entry name" value="MEMBRANE COMPONENT OF AMINO ACID ABC TRANSPORTER"/>
    <property type="match status" value="1"/>
</dbReference>
<evidence type="ECO:0000256" key="10">
    <source>
        <dbReference type="RuleBase" id="RU363032"/>
    </source>
</evidence>
<evidence type="ECO:0000256" key="6">
    <source>
        <dbReference type="ARBA" id="ARBA00022692"/>
    </source>
</evidence>
<organism evidence="12 13">
    <name type="scientific">Alsobacter metallidurans</name>
    <dbReference type="NCBI Taxonomy" id="340221"/>
    <lineage>
        <taxon>Bacteria</taxon>
        <taxon>Pseudomonadati</taxon>
        <taxon>Pseudomonadota</taxon>
        <taxon>Alphaproteobacteria</taxon>
        <taxon>Hyphomicrobiales</taxon>
        <taxon>Alsobacteraceae</taxon>
        <taxon>Alsobacter</taxon>
    </lineage>
</organism>
<reference evidence="12" key="2">
    <citation type="submission" date="2020-09" db="EMBL/GenBank/DDBJ databases">
        <authorList>
            <person name="Sun Q."/>
            <person name="Zhou Y."/>
        </authorList>
    </citation>
    <scope>NUCLEOTIDE SEQUENCE</scope>
    <source>
        <strain evidence="12">CGMCC 1.12214</strain>
    </source>
</reference>
<evidence type="ECO:0000313" key="13">
    <source>
        <dbReference type="Proteomes" id="UP000603912"/>
    </source>
</evidence>
<feature type="transmembrane region" description="Helical" evidence="10">
    <location>
        <begin position="60"/>
        <end position="83"/>
    </location>
</feature>
<evidence type="ECO:0000256" key="5">
    <source>
        <dbReference type="ARBA" id="ARBA00022475"/>
    </source>
</evidence>
<keyword evidence="13" id="KW-1185">Reference proteome</keyword>
<keyword evidence="5" id="KW-1003">Cell membrane</keyword>
<keyword evidence="9 10" id="KW-0472">Membrane</keyword>
<gene>
    <name evidence="12" type="ORF">GCM10007036_24550</name>
</gene>
<dbReference type="SUPFAM" id="SSF161098">
    <property type="entry name" value="MetI-like"/>
    <property type="match status" value="1"/>
</dbReference>
<dbReference type="InterPro" id="IPR000515">
    <property type="entry name" value="MetI-like"/>
</dbReference>
<evidence type="ECO:0000256" key="7">
    <source>
        <dbReference type="ARBA" id="ARBA00022970"/>
    </source>
</evidence>
<evidence type="ECO:0000256" key="3">
    <source>
        <dbReference type="ARBA" id="ARBA00010072"/>
    </source>
</evidence>
<reference evidence="12" key="1">
    <citation type="journal article" date="2014" name="Int. J. Syst. Evol. Microbiol.">
        <title>Complete genome sequence of Corynebacterium casei LMG S-19264T (=DSM 44701T), isolated from a smear-ripened cheese.</title>
        <authorList>
            <consortium name="US DOE Joint Genome Institute (JGI-PGF)"/>
            <person name="Walter F."/>
            <person name="Albersmeier A."/>
            <person name="Kalinowski J."/>
            <person name="Ruckert C."/>
        </authorList>
    </citation>
    <scope>NUCLEOTIDE SEQUENCE</scope>
    <source>
        <strain evidence="12">CGMCC 1.12214</strain>
    </source>
</reference>